<keyword evidence="3 6" id="KW-0808">Transferase</keyword>
<evidence type="ECO:0000313" key="6">
    <source>
        <dbReference type="EMBL" id="MFB5945662.1"/>
    </source>
</evidence>
<evidence type="ECO:0000259" key="5">
    <source>
        <dbReference type="Pfam" id="PF00535"/>
    </source>
</evidence>
<feature type="transmembrane region" description="Helical" evidence="4">
    <location>
        <begin position="344"/>
        <end position="364"/>
    </location>
</feature>
<proteinExistence type="inferred from homology"/>
<dbReference type="GO" id="GO:0016757">
    <property type="term" value="F:glycosyltransferase activity"/>
    <property type="evidence" value="ECO:0007669"/>
    <property type="project" value="UniProtKB-KW"/>
</dbReference>
<organism evidence="6 7">
    <name type="scientific">Albibacterium profundi</name>
    <dbReference type="NCBI Taxonomy" id="3134906"/>
    <lineage>
        <taxon>Bacteria</taxon>
        <taxon>Pseudomonadati</taxon>
        <taxon>Bacteroidota</taxon>
        <taxon>Sphingobacteriia</taxon>
        <taxon>Sphingobacteriales</taxon>
        <taxon>Sphingobacteriaceae</taxon>
        <taxon>Albibacterium</taxon>
    </lineage>
</organism>
<dbReference type="CDD" id="cd04192">
    <property type="entry name" value="GT_2_like_e"/>
    <property type="match status" value="1"/>
</dbReference>
<keyword evidence="7" id="KW-1185">Reference proteome</keyword>
<keyword evidence="4" id="KW-0812">Transmembrane</keyword>
<feature type="transmembrane region" description="Helical" evidence="4">
    <location>
        <begin position="316"/>
        <end position="332"/>
    </location>
</feature>
<keyword evidence="4" id="KW-0472">Membrane</keyword>
<feature type="transmembrane region" description="Helical" evidence="4">
    <location>
        <begin position="6"/>
        <end position="25"/>
    </location>
</feature>
<feature type="domain" description="Glycosyltransferase 2-like" evidence="5">
    <location>
        <begin position="48"/>
        <end position="216"/>
    </location>
</feature>
<dbReference type="RefSeq" id="WP_375557196.1">
    <property type="nucleotide sequence ID" value="NZ_JBBVGT010000002.1"/>
</dbReference>
<comment type="caution">
    <text evidence="6">The sequence shown here is derived from an EMBL/GenBank/DDBJ whole genome shotgun (WGS) entry which is preliminary data.</text>
</comment>
<evidence type="ECO:0000256" key="2">
    <source>
        <dbReference type="ARBA" id="ARBA00022676"/>
    </source>
</evidence>
<evidence type="ECO:0000256" key="1">
    <source>
        <dbReference type="ARBA" id="ARBA00006739"/>
    </source>
</evidence>
<sequence>MVAEIISVLTVLFTVIYVLVILYLIHGWRQIPRFRVSQEAPSFQTKVSVLIAARNEEKNIGVTLTDIINQNFPKDLLEIIVVDDHSTDRTADVIRSFAEQGVILIQLDESEPLNSYKKKAITEAINYANGELMVATDADCRMGPDWLKSIVTMYEEKELKLISGPVVYDHEKSLFERLQTLEFLYLIGLGAAGIGNGRSSTCNGANLAYSKDVFLELGGFQGIDDLASGDDELFLHKVVSKYPKQIAFCKSREAIVHTDAKHTIGSFISQRKRWASKSTKYQNKSLVMLGVGIWIFNVLLVANIIGAIFFKGALMVAIYCIFTKMVAEYFFLVPISRFAKRTNYLLYLPLLSIVHVFYLIYIGLAGNSGTYQWKGREVR</sequence>
<name>A0ABV5CDM6_9SPHI</name>
<evidence type="ECO:0000256" key="3">
    <source>
        <dbReference type="ARBA" id="ARBA00022679"/>
    </source>
</evidence>
<dbReference type="PANTHER" id="PTHR43630:SF1">
    <property type="entry name" value="POLY-BETA-1,6-N-ACETYL-D-GLUCOSAMINE SYNTHASE"/>
    <property type="match status" value="1"/>
</dbReference>
<dbReference type="Pfam" id="PF00535">
    <property type="entry name" value="Glycos_transf_2"/>
    <property type="match status" value="1"/>
</dbReference>
<dbReference type="Proteomes" id="UP001580928">
    <property type="component" value="Unassembled WGS sequence"/>
</dbReference>
<protein>
    <submittedName>
        <fullName evidence="6">Glycosyltransferase</fullName>
        <ecNumber evidence="6">2.4.-.-</ecNumber>
    </submittedName>
</protein>
<dbReference type="EMBL" id="JBBVGT010000002">
    <property type="protein sequence ID" value="MFB5945662.1"/>
    <property type="molecule type" value="Genomic_DNA"/>
</dbReference>
<gene>
    <name evidence="6" type="ORF">WKR92_07440</name>
</gene>
<dbReference type="Gene3D" id="3.90.550.10">
    <property type="entry name" value="Spore Coat Polysaccharide Biosynthesis Protein SpsA, Chain A"/>
    <property type="match status" value="1"/>
</dbReference>
<dbReference type="InterPro" id="IPR029044">
    <property type="entry name" value="Nucleotide-diphossugar_trans"/>
</dbReference>
<accession>A0ABV5CDM6</accession>
<evidence type="ECO:0000313" key="7">
    <source>
        <dbReference type="Proteomes" id="UP001580928"/>
    </source>
</evidence>
<dbReference type="InterPro" id="IPR001173">
    <property type="entry name" value="Glyco_trans_2-like"/>
</dbReference>
<comment type="similarity">
    <text evidence="1">Belongs to the glycosyltransferase 2 family.</text>
</comment>
<keyword evidence="2 6" id="KW-0328">Glycosyltransferase</keyword>
<keyword evidence="4" id="KW-1133">Transmembrane helix</keyword>
<dbReference type="SUPFAM" id="SSF53448">
    <property type="entry name" value="Nucleotide-diphospho-sugar transferases"/>
    <property type="match status" value="1"/>
</dbReference>
<reference evidence="6 7" key="1">
    <citation type="submission" date="2024-04" db="EMBL/GenBank/DDBJ databases">
        <title>Albibacterium profundi sp. nov., isolated from sediment of the Challenger Deep of Mariana Trench.</title>
        <authorList>
            <person name="Wang Y."/>
        </authorList>
    </citation>
    <scope>NUCLEOTIDE SEQUENCE [LARGE SCALE GENOMIC DNA]</scope>
    <source>
        <strain evidence="6 7">RHL897</strain>
    </source>
</reference>
<feature type="transmembrane region" description="Helical" evidence="4">
    <location>
        <begin position="286"/>
        <end position="310"/>
    </location>
</feature>
<evidence type="ECO:0000256" key="4">
    <source>
        <dbReference type="SAM" id="Phobius"/>
    </source>
</evidence>
<dbReference type="EC" id="2.4.-.-" evidence="6"/>
<dbReference type="PANTHER" id="PTHR43630">
    <property type="entry name" value="POLY-BETA-1,6-N-ACETYL-D-GLUCOSAMINE SYNTHASE"/>
    <property type="match status" value="1"/>
</dbReference>